<evidence type="ECO:0000256" key="1">
    <source>
        <dbReference type="SAM" id="Phobius"/>
    </source>
</evidence>
<gene>
    <name evidence="3" type="ORF">BMI91_06910</name>
</gene>
<proteinExistence type="predicted"/>
<evidence type="ECO:0000313" key="4">
    <source>
        <dbReference type="Proteomes" id="UP000190787"/>
    </source>
</evidence>
<dbReference type="Gene3D" id="3.30.1490.40">
    <property type="match status" value="1"/>
</dbReference>
<dbReference type="RefSeq" id="WP_078604379.1">
    <property type="nucleotide sequence ID" value="NZ_MPZV01000001.1"/>
</dbReference>
<organism evidence="3 4">
    <name type="scientific">Thioclava sediminum</name>
    <dbReference type="NCBI Taxonomy" id="1915319"/>
    <lineage>
        <taxon>Bacteria</taxon>
        <taxon>Pseudomonadati</taxon>
        <taxon>Pseudomonadota</taxon>
        <taxon>Alphaproteobacteria</taxon>
        <taxon>Rhodobacterales</taxon>
        <taxon>Paracoccaceae</taxon>
        <taxon>Thioclava</taxon>
    </lineage>
</organism>
<name>A0ABX3N392_9RHOB</name>
<accession>A0ABX3N392</accession>
<keyword evidence="1" id="KW-1133">Transmembrane helix</keyword>
<dbReference type="EMBL" id="MPZV01000001">
    <property type="protein sequence ID" value="OOY26102.1"/>
    <property type="molecule type" value="Genomic_DNA"/>
</dbReference>
<feature type="domain" description="GYF" evidence="2">
    <location>
        <begin position="5"/>
        <end position="50"/>
    </location>
</feature>
<keyword evidence="1" id="KW-0812">Transmembrane</keyword>
<dbReference type="Proteomes" id="UP000190787">
    <property type="component" value="Unassembled WGS sequence"/>
</dbReference>
<dbReference type="InterPro" id="IPR035445">
    <property type="entry name" value="GYF-like_dom_sf"/>
</dbReference>
<protein>
    <recommendedName>
        <fullName evidence="2">GYF domain-containing protein</fullName>
    </recommendedName>
</protein>
<comment type="caution">
    <text evidence="3">The sequence shown here is derived from an EMBL/GenBank/DDBJ whole genome shotgun (WGS) entry which is preliminary data.</text>
</comment>
<dbReference type="InterPro" id="IPR008523">
    <property type="entry name" value="DUF805"/>
</dbReference>
<feature type="transmembrane region" description="Helical" evidence="1">
    <location>
        <begin position="146"/>
        <end position="165"/>
    </location>
</feature>
<dbReference type="PANTHER" id="PTHR34980:SF2">
    <property type="entry name" value="INNER MEMBRANE PROTEIN YHAH-RELATED"/>
    <property type="match status" value="1"/>
</dbReference>
<keyword evidence="4" id="KW-1185">Reference proteome</keyword>
<dbReference type="InterPro" id="IPR025640">
    <property type="entry name" value="GYF_2"/>
</dbReference>
<evidence type="ECO:0000259" key="2">
    <source>
        <dbReference type="Pfam" id="PF14237"/>
    </source>
</evidence>
<dbReference type="Pfam" id="PF14237">
    <property type="entry name" value="GYF_2"/>
    <property type="match status" value="1"/>
</dbReference>
<evidence type="ECO:0000313" key="3">
    <source>
        <dbReference type="EMBL" id="OOY26102.1"/>
    </source>
</evidence>
<feature type="transmembrane region" description="Helical" evidence="1">
    <location>
        <begin position="203"/>
        <end position="227"/>
    </location>
</feature>
<feature type="transmembrane region" description="Helical" evidence="1">
    <location>
        <begin position="233"/>
        <end position="261"/>
    </location>
</feature>
<sequence length="271" mass="29993">MAEQWYYADGKDPVGPFPAEHMMDMVRAGRIKPETMVWQDGMEGWEPAGDHFFRRARDTAATGADPHSGATNYAARIAQRHQQEGKLSSADPRAYADASIERERAKRGIGSDGMYAGAPARGFFEAIKVCFRKYVTFKGRASRSEYWWFVLFVTLAGFAGGFAEASMGQDGAAISAVISIATFLPSVSVTVRRLHDTNRSGWWFGLYILMSFLGGFVIAFLAISSGIRDPDAILASMGMLTMLWAIVMLVWGIMLFVFMLLRGTYGENRFG</sequence>
<feature type="transmembrane region" description="Helical" evidence="1">
    <location>
        <begin position="171"/>
        <end position="191"/>
    </location>
</feature>
<dbReference type="PANTHER" id="PTHR34980">
    <property type="entry name" value="INNER MEMBRANE PROTEIN-RELATED-RELATED"/>
    <property type="match status" value="1"/>
</dbReference>
<keyword evidence="1" id="KW-0472">Membrane</keyword>
<reference evidence="3 4" key="1">
    <citation type="submission" date="2016-11" db="EMBL/GenBank/DDBJ databases">
        <title>A multilocus sequence analysis scheme for characterization of bacteria in the genus Thioclava.</title>
        <authorList>
            <person name="Liu Y."/>
            <person name="Shao Z."/>
        </authorList>
    </citation>
    <scope>NUCLEOTIDE SEQUENCE [LARGE SCALE GENOMIC DNA]</scope>
    <source>
        <strain evidence="3 4">TAW-CT134</strain>
    </source>
</reference>
<dbReference type="Pfam" id="PF05656">
    <property type="entry name" value="DUF805"/>
    <property type="match status" value="1"/>
</dbReference>